<gene>
    <name evidence="2" type="ORF">GCM10008942_09690</name>
</gene>
<dbReference type="Proteomes" id="UP001499951">
    <property type="component" value="Unassembled WGS sequence"/>
</dbReference>
<feature type="signal peptide" evidence="1">
    <location>
        <begin position="1"/>
        <end position="26"/>
    </location>
</feature>
<feature type="chain" id="PRO_5046729348" description="Acetylxylan esterase" evidence="1">
    <location>
        <begin position="27"/>
        <end position="258"/>
    </location>
</feature>
<organism evidence="2 3">
    <name type="scientific">Rhizomicrobium electricum</name>
    <dbReference type="NCBI Taxonomy" id="480070"/>
    <lineage>
        <taxon>Bacteria</taxon>
        <taxon>Pseudomonadati</taxon>
        <taxon>Pseudomonadota</taxon>
        <taxon>Alphaproteobacteria</taxon>
        <taxon>Micropepsales</taxon>
        <taxon>Micropepsaceae</taxon>
        <taxon>Rhizomicrobium</taxon>
    </lineage>
</organism>
<dbReference type="RefSeq" id="WP_208393754.1">
    <property type="nucleotide sequence ID" value="NZ_BAAADD010000002.1"/>
</dbReference>
<evidence type="ECO:0000256" key="1">
    <source>
        <dbReference type="SAM" id="SignalP"/>
    </source>
</evidence>
<keyword evidence="1" id="KW-0732">Signal</keyword>
<evidence type="ECO:0000313" key="2">
    <source>
        <dbReference type="EMBL" id="GAA0563311.1"/>
    </source>
</evidence>
<keyword evidence="3" id="KW-1185">Reference proteome</keyword>
<reference evidence="3" key="1">
    <citation type="journal article" date="2019" name="Int. J. Syst. Evol. Microbiol.">
        <title>The Global Catalogue of Microorganisms (GCM) 10K type strain sequencing project: providing services to taxonomists for standard genome sequencing and annotation.</title>
        <authorList>
            <consortium name="The Broad Institute Genomics Platform"/>
            <consortium name="The Broad Institute Genome Sequencing Center for Infectious Disease"/>
            <person name="Wu L."/>
            <person name="Ma J."/>
        </authorList>
    </citation>
    <scope>NUCLEOTIDE SEQUENCE [LARGE SCALE GENOMIC DNA]</scope>
    <source>
        <strain evidence="3">JCM 15089</strain>
    </source>
</reference>
<proteinExistence type="predicted"/>
<evidence type="ECO:0008006" key="4">
    <source>
        <dbReference type="Google" id="ProtNLM"/>
    </source>
</evidence>
<evidence type="ECO:0000313" key="3">
    <source>
        <dbReference type="Proteomes" id="UP001499951"/>
    </source>
</evidence>
<accession>A0ABP3P9U9</accession>
<name>A0ABP3P9U9_9PROT</name>
<protein>
    <recommendedName>
        <fullName evidence="4">Acetylxylan esterase</fullName>
    </recommendedName>
</protein>
<sequence>MSLIRTHMRLGSMLLAVLATSGLCSAQNTPPAAPNGAPVFTGINHLAADAKADKAARTLAPYFASAKTATAKPDADGFIRRWLLLEPINKPNPSNAVFTGTYVRDALGHEAYPGQFATLPRDGQVVQVGNQSLAWHALDANRFDVKLFRLAYGLNKQTYGVIFWAVTVIDSPREMKNVRLAVGSNSASMWKLNGEEAASLFDDRRMVMDDVVSKPLTLKQGRNVLWGAVINGPGLSDFCVRFVDNQGQPIKDITVSAQ</sequence>
<dbReference type="EMBL" id="BAAADD010000002">
    <property type="protein sequence ID" value="GAA0563311.1"/>
    <property type="molecule type" value="Genomic_DNA"/>
</dbReference>
<comment type="caution">
    <text evidence="2">The sequence shown here is derived from an EMBL/GenBank/DDBJ whole genome shotgun (WGS) entry which is preliminary data.</text>
</comment>